<dbReference type="Proteomes" id="UP000294980">
    <property type="component" value="Unassembled WGS sequence"/>
</dbReference>
<dbReference type="GO" id="GO:0004519">
    <property type="term" value="F:endonuclease activity"/>
    <property type="evidence" value="ECO:0007669"/>
    <property type="project" value="UniProtKB-KW"/>
</dbReference>
<accession>A0A4R2KMV3</accession>
<keyword evidence="3" id="KW-1185">Reference proteome</keyword>
<keyword evidence="2" id="KW-0540">Nuclease</keyword>
<evidence type="ECO:0000313" key="2">
    <source>
        <dbReference type="EMBL" id="TCO75461.1"/>
    </source>
</evidence>
<keyword evidence="2" id="KW-0255">Endonuclease</keyword>
<dbReference type="GO" id="GO:0004527">
    <property type="term" value="F:exonuclease activity"/>
    <property type="evidence" value="ECO:0007669"/>
    <property type="project" value="UniProtKB-KW"/>
</dbReference>
<gene>
    <name evidence="2" type="ORF">EV688_10827</name>
</gene>
<dbReference type="EMBL" id="SLWX01000008">
    <property type="protein sequence ID" value="TCO75461.1"/>
    <property type="molecule type" value="Genomic_DNA"/>
</dbReference>
<comment type="caution">
    <text evidence="2">The sequence shown here is derived from an EMBL/GenBank/DDBJ whole genome shotgun (WGS) entry which is preliminary data.</text>
</comment>
<organism evidence="2 3">
    <name type="scientific">Chromatocurvus halotolerans</name>
    <dbReference type="NCBI Taxonomy" id="1132028"/>
    <lineage>
        <taxon>Bacteria</taxon>
        <taxon>Pseudomonadati</taxon>
        <taxon>Pseudomonadota</taxon>
        <taxon>Gammaproteobacteria</taxon>
        <taxon>Cellvibrionales</taxon>
        <taxon>Halieaceae</taxon>
        <taxon>Chromatocurvus</taxon>
    </lineage>
</organism>
<dbReference type="SUPFAM" id="SSF56219">
    <property type="entry name" value="DNase I-like"/>
    <property type="match status" value="1"/>
</dbReference>
<keyword evidence="2" id="KW-0269">Exonuclease</keyword>
<proteinExistence type="predicted"/>
<protein>
    <submittedName>
        <fullName evidence="2">Endonuclease/exonuclease/phosphatase family metal-dependent hydrolase</fullName>
    </submittedName>
</protein>
<name>A0A4R2KMV3_9GAMM</name>
<feature type="domain" description="Endonuclease/exonuclease/phosphatase" evidence="1">
    <location>
        <begin position="79"/>
        <end position="304"/>
    </location>
</feature>
<keyword evidence="2" id="KW-0378">Hydrolase</keyword>
<dbReference type="AlphaFoldDB" id="A0A4R2KMV3"/>
<reference evidence="2 3" key="1">
    <citation type="submission" date="2019-03" db="EMBL/GenBank/DDBJ databases">
        <title>Genomic Encyclopedia of Type Strains, Phase IV (KMG-IV): sequencing the most valuable type-strain genomes for metagenomic binning, comparative biology and taxonomic classification.</title>
        <authorList>
            <person name="Goeker M."/>
        </authorList>
    </citation>
    <scope>NUCLEOTIDE SEQUENCE [LARGE SCALE GENOMIC DNA]</scope>
    <source>
        <strain evidence="2 3">DSM 23344</strain>
    </source>
</reference>
<dbReference type="InterPro" id="IPR036691">
    <property type="entry name" value="Endo/exonu/phosph_ase_sf"/>
</dbReference>
<dbReference type="Gene3D" id="3.60.10.10">
    <property type="entry name" value="Endonuclease/exonuclease/phosphatase"/>
    <property type="match status" value="1"/>
</dbReference>
<dbReference type="Pfam" id="PF03372">
    <property type="entry name" value="Exo_endo_phos"/>
    <property type="match status" value="1"/>
</dbReference>
<evidence type="ECO:0000259" key="1">
    <source>
        <dbReference type="Pfam" id="PF03372"/>
    </source>
</evidence>
<evidence type="ECO:0000313" key="3">
    <source>
        <dbReference type="Proteomes" id="UP000294980"/>
    </source>
</evidence>
<sequence>MVSASHPWLSMGLLLLLPLLLVACQSMPPAVSAPEGSPRLDALRVVTLNAGAGKSVDRLSDANAGYGPAQAALADRWYGNGLAWPAVVRDVRRFLDAVDADIVGLQEVFHSEHCADIPSSARDGFVCETWQPGDPTVVQRILGEAYQVACHPGKPDKCLAVHRRLGHIAGCDEAFCLRGLQGLDDDGCGAGNRVAAATVRLVDGGVLRVVHVHGTSGLARADTRCRLGQVEAIFGEGGASPGFGVVLGDFNTDPGRVTWLDPAGRALRQSARPPGHYRFMTDVGLFVRPTFLSFLNIDHVLAAGIAGDCWYAGRTPQTSPVSDLVYLDHTAVVCDLHTLPPDSGVSRT</sequence>
<dbReference type="InterPro" id="IPR005135">
    <property type="entry name" value="Endo/exonuclease/phosphatase"/>
</dbReference>